<reference evidence="1 2" key="1">
    <citation type="submission" date="2024-05" db="EMBL/GenBank/DDBJ databases">
        <title>Genome sequencing and assembly of Indian major carp, Cirrhinus mrigala (Hamilton, 1822).</title>
        <authorList>
            <person name="Mohindra V."/>
            <person name="Chowdhury L.M."/>
            <person name="Lal K."/>
            <person name="Jena J.K."/>
        </authorList>
    </citation>
    <scope>NUCLEOTIDE SEQUENCE [LARGE SCALE GENOMIC DNA]</scope>
    <source>
        <strain evidence="1">CM1030</strain>
        <tissue evidence="1">Blood</tissue>
    </source>
</reference>
<proteinExistence type="predicted"/>
<comment type="caution">
    <text evidence="1">The sequence shown here is derived from an EMBL/GenBank/DDBJ whole genome shotgun (WGS) entry which is preliminary data.</text>
</comment>
<gene>
    <name evidence="1" type="ORF">M9458_056156</name>
</gene>
<dbReference type="AlphaFoldDB" id="A0ABD0MI86"/>
<keyword evidence="2" id="KW-1185">Reference proteome</keyword>
<dbReference type="Proteomes" id="UP001529510">
    <property type="component" value="Unassembled WGS sequence"/>
</dbReference>
<sequence length="51" mass="5537">TLWCSRRPSSYSASSSRLSKRIPAPFPTVLPPAQPVEEVAATGLLTQPQRT</sequence>
<accession>A0ABD0MI86</accession>
<dbReference type="EMBL" id="JAMKFB020000703">
    <property type="protein sequence ID" value="KAL0148467.1"/>
    <property type="molecule type" value="Genomic_DNA"/>
</dbReference>
<organism evidence="1 2">
    <name type="scientific">Cirrhinus mrigala</name>
    <name type="common">Mrigala</name>
    <dbReference type="NCBI Taxonomy" id="683832"/>
    <lineage>
        <taxon>Eukaryota</taxon>
        <taxon>Metazoa</taxon>
        <taxon>Chordata</taxon>
        <taxon>Craniata</taxon>
        <taxon>Vertebrata</taxon>
        <taxon>Euteleostomi</taxon>
        <taxon>Actinopterygii</taxon>
        <taxon>Neopterygii</taxon>
        <taxon>Teleostei</taxon>
        <taxon>Ostariophysi</taxon>
        <taxon>Cypriniformes</taxon>
        <taxon>Cyprinidae</taxon>
        <taxon>Labeoninae</taxon>
        <taxon>Labeonini</taxon>
        <taxon>Cirrhinus</taxon>
    </lineage>
</organism>
<name>A0ABD0MI86_CIRMR</name>
<evidence type="ECO:0000313" key="1">
    <source>
        <dbReference type="EMBL" id="KAL0148467.1"/>
    </source>
</evidence>
<evidence type="ECO:0000313" key="2">
    <source>
        <dbReference type="Proteomes" id="UP001529510"/>
    </source>
</evidence>
<protein>
    <submittedName>
        <fullName evidence="1">Uncharacterized protein</fullName>
    </submittedName>
</protein>
<feature type="non-terminal residue" evidence="1">
    <location>
        <position position="1"/>
    </location>
</feature>